<dbReference type="SUPFAM" id="SSF53335">
    <property type="entry name" value="S-adenosyl-L-methionine-dependent methyltransferases"/>
    <property type="match status" value="1"/>
</dbReference>
<evidence type="ECO:0000256" key="5">
    <source>
        <dbReference type="ARBA" id="ARBA00022490"/>
    </source>
</evidence>
<dbReference type="EMBL" id="NEDP02002271">
    <property type="protein sequence ID" value="OWF51368.1"/>
    <property type="molecule type" value="Genomic_DNA"/>
</dbReference>
<comment type="caution">
    <text evidence="9">The sequence shown here is derived from an EMBL/GenBank/DDBJ whole genome shotgun (WGS) entry which is preliminary data.</text>
</comment>
<comment type="subcellular location">
    <subcellularLocation>
        <location evidence="2">Cytoplasm</location>
    </subcellularLocation>
</comment>
<keyword evidence="8" id="KW-0949">S-adenosyl-L-methionine</keyword>
<dbReference type="InterPro" id="IPR008854">
    <property type="entry name" value="TPMT"/>
</dbReference>
<dbReference type="STRING" id="6573.A0A210QRP8"/>
<evidence type="ECO:0000256" key="2">
    <source>
        <dbReference type="ARBA" id="ARBA00004496"/>
    </source>
</evidence>
<keyword evidence="5" id="KW-0963">Cytoplasm</keyword>
<dbReference type="GO" id="GO:0005737">
    <property type="term" value="C:cytoplasm"/>
    <property type="evidence" value="ECO:0007669"/>
    <property type="project" value="UniProtKB-SubCell"/>
</dbReference>
<dbReference type="PANTHER" id="PTHR10259">
    <property type="entry name" value="THIOPURINE S-METHYLTRANSFERASE"/>
    <property type="match status" value="1"/>
</dbReference>
<keyword evidence="10" id="KW-1185">Reference proteome</keyword>
<evidence type="ECO:0000256" key="4">
    <source>
        <dbReference type="ARBA" id="ARBA00011905"/>
    </source>
</evidence>
<dbReference type="InterPro" id="IPR029063">
    <property type="entry name" value="SAM-dependent_MTases_sf"/>
</dbReference>
<proteinExistence type="inferred from homology"/>
<dbReference type="PANTHER" id="PTHR10259:SF11">
    <property type="entry name" value="THIOPURINE S-METHYLTRANSFERASE"/>
    <property type="match status" value="1"/>
</dbReference>
<dbReference type="GO" id="GO:0032259">
    <property type="term" value="P:methylation"/>
    <property type="evidence" value="ECO:0007669"/>
    <property type="project" value="UniProtKB-KW"/>
</dbReference>
<dbReference type="Proteomes" id="UP000242188">
    <property type="component" value="Unassembled WGS sequence"/>
</dbReference>
<protein>
    <recommendedName>
        <fullName evidence="4">thiopurine S-methyltransferase</fullName>
        <ecNumber evidence="4">2.1.1.67</ecNumber>
    </recommendedName>
</protein>
<comment type="similarity">
    <text evidence="3">Belongs to the class I-like SAM-binding methyltransferase superfamily. TPMT family.</text>
</comment>
<evidence type="ECO:0000256" key="1">
    <source>
        <dbReference type="ARBA" id="ARBA00000903"/>
    </source>
</evidence>
<dbReference type="OrthoDB" id="276151at2759"/>
<dbReference type="Pfam" id="PF05724">
    <property type="entry name" value="TPMT"/>
    <property type="match status" value="1"/>
</dbReference>
<dbReference type="Gene3D" id="3.40.50.150">
    <property type="entry name" value="Vaccinia Virus protein VP39"/>
    <property type="match status" value="1"/>
</dbReference>
<dbReference type="GO" id="GO:0008119">
    <property type="term" value="F:thiopurine S-methyltransferase activity"/>
    <property type="evidence" value="ECO:0007669"/>
    <property type="project" value="UniProtKB-EC"/>
</dbReference>
<reference evidence="9 10" key="1">
    <citation type="journal article" date="2017" name="Nat. Ecol. Evol.">
        <title>Scallop genome provides insights into evolution of bilaterian karyotype and development.</title>
        <authorList>
            <person name="Wang S."/>
            <person name="Zhang J."/>
            <person name="Jiao W."/>
            <person name="Li J."/>
            <person name="Xun X."/>
            <person name="Sun Y."/>
            <person name="Guo X."/>
            <person name="Huan P."/>
            <person name="Dong B."/>
            <person name="Zhang L."/>
            <person name="Hu X."/>
            <person name="Sun X."/>
            <person name="Wang J."/>
            <person name="Zhao C."/>
            <person name="Wang Y."/>
            <person name="Wang D."/>
            <person name="Huang X."/>
            <person name="Wang R."/>
            <person name="Lv J."/>
            <person name="Li Y."/>
            <person name="Zhang Z."/>
            <person name="Liu B."/>
            <person name="Lu W."/>
            <person name="Hui Y."/>
            <person name="Liang J."/>
            <person name="Zhou Z."/>
            <person name="Hou R."/>
            <person name="Li X."/>
            <person name="Liu Y."/>
            <person name="Li H."/>
            <person name="Ning X."/>
            <person name="Lin Y."/>
            <person name="Zhao L."/>
            <person name="Xing Q."/>
            <person name="Dou J."/>
            <person name="Li Y."/>
            <person name="Mao J."/>
            <person name="Guo H."/>
            <person name="Dou H."/>
            <person name="Li T."/>
            <person name="Mu C."/>
            <person name="Jiang W."/>
            <person name="Fu Q."/>
            <person name="Fu X."/>
            <person name="Miao Y."/>
            <person name="Liu J."/>
            <person name="Yu Q."/>
            <person name="Li R."/>
            <person name="Liao H."/>
            <person name="Li X."/>
            <person name="Kong Y."/>
            <person name="Jiang Z."/>
            <person name="Chourrout D."/>
            <person name="Li R."/>
            <person name="Bao Z."/>
        </authorList>
    </citation>
    <scope>NUCLEOTIDE SEQUENCE [LARGE SCALE GENOMIC DNA]</scope>
    <source>
        <strain evidence="9 10">PY_sf001</strain>
    </source>
</reference>
<accession>A0A210QRP8</accession>
<evidence type="ECO:0000256" key="7">
    <source>
        <dbReference type="ARBA" id="ARBA00022679"/>
    </source>
</evidence>
<dbReference type="FunFam" id="3.40.50.150:FF:000101">
    <property type="entry name" value="Thiopurine S-methyltransferase"/>
    <property type="match status" value="1"/>
</dbReference>
<evidence type="ECO:0000313" key="9">
    <source>
        <dbReference type="EMBL" id="OWF51368.1"/>
    </source>
</evidence>
<comment type="catalytic activity">
    <reaction evidence="1">
        <text>S-adenosyl-L-methionine + a thiopurine = S-adenosyl-L-homocysteine + a thiopurine S-methylether.</text>
        <dbReference type="EC" id="2.1.1.67"/>
    </reaction>
</comment>
<dbReference type="AlphaFoldDB" id="A0A210QRP8"/>
<dbReference type="PROSITE" id="PS51585">
    <property type="entry name" value="SAM_MT_TPMT"/>
    <property type="match status" value="1"/>
</dbReference>
<dbReference type="EC" id="2.1.1.67" evidence="4"/>
<evidence type="ECO:0000313" key="10">
    <source>
        <dbReference type="Proteomes" id="UP000242188"/>
    </source>
</evidence>
<organism evidence="9 10">
    <name type="scientific">Mizuhopecten yessoensis</name>
    <name type="common">Japanese scallop</name>
    <name type="synonym">Patinopecten yessoensis</name>
    <dbReference type="NCBI Taxonomy" id="6573"/>
    <lineage>
        <taxon>Eukaryota</taxon>
        <taxon>Metazoa</taxon>
        <taxon>Spiralia</taxon>
        <taxon>Lophotrochozoa</taxon>
        <taxon>Mollusca</taxon>
        <taxon>Bivalvia</taxon>
        <taxon>Autobranchia</taxon>
        <taxon>Pteriomorphia</taxon>
        <taxon>Pectinida</taxon>
        <taxon>Pectinoidea</taxon>
        <taxon>Pectinidae</taxon>
        <taxon>Mizuhopecten</taxon>
    </lineage>
</organism>
<evidence type="ECO:0000256" key="3">
    <source>
        <dbReference type="ARBA" id="ARBA00008145"/>
    </source>
</evidence>
<evidence type="ECO:0000256" key="6">
    <source>
        <dbReference type="ARBA" id="ARBA00022603"/>
    </source>
</evidence>
<sequence length="231" mass="26596">MADCSIVCTEARLDRFKDMWAKGDTKWHTRGVNPLLMKHQNTLFPVNKPMKVFVPLCGKDDSVKWLAEQGHTVVGLDYSDIACRHFFIDNQLEYVREEIQNPHTKGDVYTVISDTLNITVYCCDYFQFKPEVQKEFDAVWDRGALNAMDSVNVRKYASVMIPLMKANCINFTEIVHGFPETLSIEIIRAAFGEEYNVQSIDKVGPHSEHYRKVGATAFELLRIKRKHLTTE</sequence>
<name>A0A210QRP8_MIZYE</name>
<keyword evidence="6 9" id="KW-0489">Methyltransferase</keyword>
<gene>
    <name evidence="9" type="ORF">KP79_PYT14649</name>
</gene>
<evidence type="ECO:0000256" key="8">
    <source>
        <dbReference type="ARBA" id="ARBA00022691"/>
    </source>
</evidence>
<keyword evidence="7 9" id="KW-0808">Transferase</keyword>